<comment type="caution">
    <text evidence="8">The sequence shown here is derived from an EMBL/GenBank/DDBJ whole genome shotgun (WGS) entry which is preliminary data.</text>
</comment>
<proteinExistence type="predicted"/>
<keyword evidence="2" id="KW-0805">Transcription regulation</keyword>
<evidence type="ECO:0000256" key="6">
    <source>
        <dbReference type="SAM" id="MobiDB-lite"/>
    </source>
</evidence>
<evidence type="ECO:0000256" key="3">
    <source>
        <dbReference type="ARBA" id="ARBA00023125"/>
    </source>
</evidence>
<protein>
    <recommendedName>
        <fullName evidence="7">TF-B3 domain-containing protein</fullName>
    </recommendedName>
</protein>
<reference evidence="8" key="1">
    <citation type="submission" date="2023-07" db="EMBL/GenBank/DDBJ databases">
        <title>A chromosome-level genome assembly of Lolium multiflorum.</title>
        <authorList>
            <person name="Chen Y."/>
            <person name="Copetti D."/>
            <person name="Kolliker R."/>
            <person name="Studer B."/>
        </authorList>
    </citation>
    <scope>NUCLEOTIDE SEQUENCE</scope>
    <source>
        <strain evidence="8">02402/16</strain>
        <tissue evidence="8">Leaf</tissue>
    </source>
</reference>
<name>A0AAD8RBJ8_LOLMU</name>
<dbReference type="InterPro" id="IPR003340">
    <property type="entry name" value="B3_DNA-bd"/>
</dbReference>
<dbReference type="GO" id="GO:0003677">
    <property type="term" value="F:DNA binding"/>
    <property type="evidence" value="ECO:0007669"/>
    <property type="project" value="UniProtKB-KW"/>
</dbReference>
<evidence type="ECO:0000313" key="8">
    <source>
        <dbReference type="EMBL" id="KAK1618007.1"/>
    </source>
</evidence>
<dbReference type="AlphaFoldDB" id="A0AAD8RBJ8"/>
<keyword evidence="5" id="KW-0539">Nucleus</keyword>
<evidence type="ECO:0000256" key="5">
    <source>
        <dbReference type="ARBA" id="ARBA00023242"/>
    </source>
</evidence>
<comment type="subcellular location">
    <subcellularLocation>
        <location evidence="1">Nucleus</location>
    </subcellularLocation>
</comment>
<sequence>MSRRSPRGGGGIGTPPRLRRHPPPGGLVSGGQGYPPGGGGALPRVERAAEAVVGCAVVAGECHRRRVEGEWTETGRRVEGEWITGCACAAERRYRCGWCGGLMRRGVRRVRGELTAAAFDRVECARKTMRVRKTTTLTRRVDGECRRQALQRAEDDDEDDDRFLSPTSWGHHAGSFLFSRFRFVRVPSAPGPGMAWDRRMNLGPIHKTRNRATGRITSGWKRPGASSGDEWRCSKPVHGRLDPLPPASVLHPRRRPHENRCFEFLLRIDDDPLGIKQLPDKFAEFVDGVEPAQLQLWEASCNFCGWPVEVLFDGQGKMYLHMGWDKFARDLALEPGCQLTFLYEEDGEMIVKLRLSELLRC</sequence>
<keyword evidence="4" id="KW-0804">Transcription</keyword>
<organism evidence="8 9">
    <name type="scientific">Lolium multiflorum</name>
    <name type="common">Italian ryegrass</name>
    <name type="synonym">Lolium perenne subsp. multiflorum</name>
    <dbReference type="NCBI Taxonomy" id="4521"/>
    <lineage>
        <taxon>Eukaryota</taxon>
        <taxon>Viridiplantae</taxon>
        <taxon>Streptophyta</taxon>
        <taxon>Embryophyta</taxon>
        <taxon>Tracheophyta</taxon>
        <taxon>Spermatophyta</taxon>
        <taxon>Magnoliopsida</taxon>
        <taxon>Liliopsida</taxon>
        <taxon>Poales</taxon>
        <taxon>Poaceae</taxon>
        <taxon>BOP clade</taxon>
        <taxon>Pooideae</taxon>
        <taxon>Poodae</taxon>
        <taxon>Poeae</taxon>
        <taxon>Poeae Chloroplast Group 2 (Poeae type)</taxon>
        <taxon>Loliodinae</taxon>
        <taxon>Loliinae</taxon>
        <taxon>Lolium</taxon>
    </lineage>
</organism>
<dbReference type="InterPro" id="IPR015300">
    <property type="entry name" value="DNA-bd_pseudobarrel_sf"/>
</dbReference>
<keyword evidence="9" id="KW-1185">Reference proteome</keyword>
<feature type="domain" description="TF-B3" evidence="7">
    <location>
        <begin position="261"/>
        <end position="357"/>
    </location>
</feature>
<accession>A0AAD8RBJ8</accession>
<dbReference type="PROSITE" id="PS50863">
    <property type="entry name" value="B3"/>
    <property type="match status" value="1"/>
</dbReference>
<keyword evidence="3" id="KW-0238">DNA-binding</keyword>
<dbReference type="GO" id="GO:0005634">
    <property type="term" value="C:nucleus"/>
    <property type="evidence" value="ECO:0007669"/>
    <property type="project" value="UniProtKB-SubCell"/>
</dbReference>
<feature type="compositionally biased region" description="Gly residues" evidence="6">
    <location>
        <begin position="27"/>
        <end position="41"/>
    </location>
</feature>
<dbReference type="Gene3D" id="2.40.330.10">
    <property type="entry name" value="DNA-binding pseudobarrel domain"/>
    <property type="match status" value="1"/>
</dbReference>
<evidence type="ECO:0000256" key="2">
    <source>
        <dbReference type="ARBA" id="ARBA00023015"/>
    </source>
</evidence>
<dbReference type="CDD" id="cd10017">
    <property type="entry name" value="B3_DNA"/>
    <property type="match status" value="1"/>
</dbReference>
<evidence type="ECO:0000256" key="4">
    <source>
        <dbReference type="ARBA" id="ARBA00023163"/>
    </source>
</evidence>
<dbReference type="SUPFAM" id="SSF101936">
    <property type="entry name" value="DNA-binding pseudobarrel domain"/>
    <property type="match status" value="1"/>
</dbReference>
<dbReference type="EMBL" id="JAUUTY010000006">
    <property type="protein sequence ID" value="KAK1618007.1"/>
    <property type="molecule type" value="Genomic_DNA"/>
</dbReference>
<feature type="region of interest" description="Disordered" evidence="6">
    <location>
        <begin position="1"/>
        <end position="42"/>
    </location>
</feature>
<evidence type="ECO:0000313" key="9">
    <source>
        <dbReference type="Proteomes" id="UP001231189"/>
    </source>
</evidence>
<dbReference type="Proteomes" id="UP001231189">
    <property type="component" value="Unassembled WGS sequence"/>
</dbReference>
<gene>
    <name evidence="8" type="ORF">QYE76_023524</name>
</gene>
<evidence type="ECO:0000256" key="1">
    <source>
        <dbReference type="ARBA" id="ARBA00004123"/>
    </source>
</evidence>
<evidence type="ECO:0000259" key="7">
    <source>
        <dbReference type="PROSITE" id="PS50863"/>
    </source>
</evidence>